<dbReference type="Proteomes" id="UP001151079">
    <property type="component" value="Unassembled WGS sequence"/>
</dbReference>
<comment type="caution">
    <text evidence="3">The sequence shown here is derived from an EMBL/GenBank/DDBJ whole genome shotgun (WGS) entry which is preliminary data.</text>
</comment>
<dbReference type="SMART" id="SM00418">
    <property type="entry name" value="HTH_ARSR"/>
    <property type="match status" value="1"/>
</dbReference>
<dbReference type="PROSITE" id="PS50987">
    <property type="entry name" value="HTH_ARSR_2"/>
    <property type="match status" value="1"/>
</dbReference>
<dbReference type="PANTHER" id="PTHR38600:SF2">
    <property type="entry name" value="SLL0088 PROTEIN"/>
    <property type="match status" value="1"/>
</dbReference>
<dbReference type="CDD" id="cd00090">
    <property type="entry name" value="HTH_ARSR"/>
    <property type="match status" value="1"/>
</dbReference>
<proteinExistence type="predicted"/>
<dbReference type="InterPro" id="IPR036388">
    <property type="entry name" value="WH-like_DNA-bd_sf"/>
</dbReference>
<dbReference type="NCBIfam" id="NF033788">
    <property type="entry name" value="HTH_metalloreg"/>
    <property type="match status" value="1"/>
</dbReference>
<dbReference type="PRINTS" id="PR00778">
    <property type="entry name" value="HTHARSR"/>
</dbReference>
<protein>
    <submittedName>
        <fullName evidence="3">Metalloregulator ArsR/SmtB family transcription factor</fullName>
    </submittedName>
</protein>
<evidence type="ECO:0000259" key="2">
    <source>
        <dbReference type="PROSITE" id="PS50987"/>
    </source>
</evidence>
<sequence>MEARRDVFQAIADPTRRAIIAMIAQEPVNVNTIAEQFDVSRQAISLHLKILSECGLLNIKKLGRERLCEAKLEKLNEVHEWVEQYHILWAGRLSALKNFVEQEELQSNNGNTSEDKKTKDINKLNK</sequence>
<feature type="compositionally biased region" description="Basic and acidic residues" evidence="1">
    <location>
        <begin position="113"/>
        <end position="126"/>
    </location>
</feature>
<dbReference type="SUPFAM" id="SSF46785">
    <property type="entry name" value="Winged helix' DNA-binding domain"/>
    <property type="match status" value="1"/>
</dbReference>
<gene>
    <name evidence="3" type="ORF">OIU83_09400</name>
</gene>
<name>A0A9X3C5R8_9FLAO</name>
<dbReference type="InterPro" id="IPR036390">
    <property type="entry name" value="WH_DNA-bd_sf"/>
</dbReference>
<dbReference type="PANTHER" id="PTHR38600">
    <property type="entry name" value="TRANSCRIPTIONAL REGULATORY PROTEIN"/>
    <property type="match status" value="1"/>
</dbReference>
<dbReference type="EMBL" id="JAOZEW010000008">
    <property type="protein sequence ID" value="MCV9927867.1"/>
    <property type="molecule type" value="Genomic_DNA"/>
</dbReference>
<feature type="domain" description="HTH arsR-type" evidence="2">
    <location>
        <begin position="1"/>
        <end position="90"/>
    </location>
</feature>
<evidence type="ECO:0000313" key="3">
    <source>
        <dbReference type="EMBL" id="MCV9927867.1"/>
    </source>
</evidence>
<dbReference type="Pfam" id="PF12840">
    <property type="entry name" value="HTH_20"/>
    <property type="match status" value="1"/>
</dbReference>
<evidence type="ECO:0000313" key="4">
    <source>
        <dbReference type="Proteomes" id="UP001151079"/>
    </source>
</evidence>
<dbReference type="AlphaFoldDB" id="A0A9X3C5R8"/>
<accession>A0A9X3C5R8</accession>
<evidence type="ECO:0000256" key="1">
    <source>
        <dbReference type="SAM" id="MobiDB-lite"/>
    </source>
</evidence>
<dbReference type="GO" id="GO:0003700">
    <property type="term" value="F:DNA-binding transcription factor activity"/>
    <property type="evidence" value="ECO:0007669"/>
    <property type="project" value="InterPro"/>
</dbReference>
<keyword evidence="4" id="KW-1185">Reference proteome</keyword>
<dbReference type="RefSeq" id="WP_264205998.1">
    <property type="nucleotide sequence ID" value="NZ_JAOZEW010000008.1"/>
</dbReference>
<reference evidence="3" key="1">
    <citation type="submission" date="2022-10" db="EMBL/GenBank/DDBJ databases">
        <title>Two novel species of Flavobacterium.</title>
        <authorList>
            <person name="Liu Q."/>
            <person name="Xin Y.-H."/>
        </authorList>
    </citation>
    <scope>NUCLEOTIDE SEQUENCE</scope>
    <source>
        <strain evidence="3">LS1R49</strain>
    </source>
</reference>
<organism evidence="3 4">
    <name type="scientific">Flavobacterium shii</name>
    <dbReference type="NCBI Taxonomy" id="2987687"/>
    <lineage>
        <taxon>Bacteria</taxon>
        <taxon>Pseudomonadati</taxon>
        <taxon>Bacteroidota</taxon>
        <taxon>Flavobacteriia</taxon>
        <taxon>Flavobacteriales</taxon>
        <taxon>Flavobacteriaceae</taxon>
        <taxon>Flavobacterium</taxon>
    </lineage>
</organism>
<dbReference type="Gene3D" id="1.10.10.10">
    <property type="entry name" value="Winged helix-like DNA-binding domain superfamily/Winged helix DNA-binding domain"/>
    <property type="match status" value="1"/>
</dbReference>
<dbReference type="InterPro" id="IPR001845">
    <property type="entry name" value="HTH_ArsR_DNA-bd_dom"/>
</dbReference>
<dbReference type="InterPro" id="IPR011991">
    <property type="entry name" value="ArsR-like_HTH"/>
</dbReference>
<feature type="region of interest" description="Disordered" evidence="1">
    <location>
        <begin position="104"/>
        <end position="126"/>
    </location>
</feature>